<dbReference type="InterPro" id="IPR021315">
    <property type="entry name" value="Gap/Sap"/>
</dbReference>
<dbReference type="OrthoDB" id="3684935at2"/>
<reference evidence="2 3" key="1">
    <citation type="submission" date="2017-03" db="EMBL/GenBank/DDBJ databases">
        <title>Whole genome sequence of Micromonospora wenchangensis, isolated from mangrove soil.</title>
        <authorList>
            <person name="Yang H."/>
        </authorList>
    </citation>
    <scope>NUCLEOTIDE SEQUENCE [LARGE SCALE GENOMIC DNA]</scope>
    <source>
        <strain evidence="2 3">CCTCC AA 2012002</strain>
    </source>
</reference>
<keyword evidence="1" id="KW-0812">Transmembrane</keyword>
<evidence type="ECO:0000313" key="2">
    <source>
        <dbReference type="EMBL" id="OWU99405.1"/>
    </source>
</evidence>
<evidence type="ECO:0008006" key="4">
    <source>
        <dbReference type="Google" id="ProtNLM"/>
    </source>
</evidence>
<feature type="transmembrane region" description="Helical" evidence="1">
    <location>
        <begin position="79"/>
        <end position="97"/>
    </location>
</feature>
<dbReference type="Pfam" id="PF11139">
    <property type="entry name" value="SfLAP"/>
    <property type="match status" value="1"/>
</dbReference>
<dbReference type="Proteomes" id="UP000197174">
    <property type="component" value="Unassembled WGS sequence"/>
</dbReference>
<feature type="transmembrane region" description="Helical" evidence="1">
    <location>
        <begin position="38"/>
        <end position="59"/>
    </location>
</feature>
<sequence>MNLLTILPMAVVMVAGTQLVAAVFLASGDRPRRASLGFLAGAALVVSAGTTLAWLVFRLVRGAAGGGGGGGGRKPVETAIDWVVLALLVVLAVVVFLRRHSAGEPRWMGRLQHAGFGYAFRLGLLLFVVMPSDDLTMVTVGATAARHGLPWWHLVPFVLLTLLLLALPLLALLLLGDRADRVLPRMRDWADRHSWIISEAVVAFFLVLTVVDLLK</sequence>
<keyword evidence="1" id="KW-1133">Transmembrane helix</keyword>
<name>A0A246RE60_9ACTN</name>
<evidence type="ECO:0000313" key="3">
    <source>
        <dbReference type="Proteomes" id="UP000197174"/>
    </source>
</evidence>
<feature type="transmembrane region" description="Helical" evidence="1">
    <location>
        <begin position="6"/>
        <end position="26"/>
    </location>
</feature>
<dbReference type="RefSeq" id="WP_088647199.1">
    <property type="nucleotide sequence ID" value="NZ_CBDRBW010000001.1"/>
</dbReference>
<feature type="transmembrane region" description="Helical" evidence="1">
    <location>
        <begin position="151"/>
        <end position="175"/>
    </location>
</feature>
<proteinExistence type="predicted"/>
<keyword evidence="3" id="KW-1185">Reference proteome</keyword>
<keyword evidence="1" id="KW-0472">Membrane</keyword>
<evidence type="ECO:0000256" key="1">
    <source>
        <dbReference type="SAM" id="Phobius"/>
    </source>
</evidence>
<organism evidence="2 3">
    <name type="scientific">Micromonospora wenchangensis</name>
    <dbReference type="NCBI Taxonomy" id="1185415"/>
    <lineage>
        <taxon>Bacteria</taxon>
        <taxon>Bacillati</taxon>
        <taxon>Actinomycetota</taxon>
        <taxon>Actinomycetes</taxon>
        <taxon>Micromonosporales</taxon>
        <taxon>Micromonosporaceae</taxon>
        <taxon>Micromonospora</taxon>
    </lineage>
</organism>
<dbReference type="AlphaFoldDB" id="A0A246RE60"/>
<feature type="transmembrane region" description="Helical" evidence="1">
    <location>
        <begin position="195"/>
        <end position="214"/>
    </location>
</feature>
<comment type="caution">
    <text evidence="2">The sequence shown here is derived from an EMBL/GenBank/DDBJ whole genome shotgun (WGS) entry which is preliminary data.</text>
</comment>
<feature type="transmembrane region" description="Helical" evidence="1">
    <location>
        <begin position="118"/>
        <end position="145"/>
    </location>
</feature>
<accession>A0A246RE60</accession>
<protein>
    <recommendedName>
        <fullName evidence="4">GAP family protein</fullName>
    </recommendedName>
</protein>
<gene>
    <name evidence="2" type="ORF">B5D80_29535</name>
</gene>
<dbReference type="EMBL" id="MZMV01000080">
    <property type="protein sequence ID" value="OWU99405.1"/>
    <property type="molecule type" value="Genomic_DNA"/>
</dbReference>